<feature type="compositionally biased region" description="Polar residues" evidence="1">
    <location>
        <begin position="113"/>
        <end position="131"/>
    </location>
</feature>
<evidence type="ECO:0000313" key="2">
    <source>
        <dbReference type="EMBL" id="KAK9422842.1"/>
    </source>
</evidence>
<feature type="region of interest" description="Disordered" evidence="1">
    <location>
        <begin position="351"/>
        <end position="389"/>
    </location>
</feature>
<dbReference type="Proteomes" id="UP001408356">
    <property type="component" value="Unassembled WGS sequence"/>
</dbReference>
<evidence type="ECO:0000313" key="3">
    <source>
        <dbReference type="Proteomes" id="UP001408356"/>
    </source>
</evidence>
<feature type="compositionally biased region" description="Basic and acidic residues" evidence="1">
    <location>
        <begin position="186"/>
        <end position="199"/>
    </location>
</feature>
<sequence>MALKTRSLLVSVEQVPSIGSVDPVSSVAPHLPTQPTKVHAPPRKAKSFAHRNSSNDLADDVNFGPQREESRPPSPVLATYKRQRSAASTTEVEVPDSQESSSWRPSRHRSKSATKASNGSRNNGVSMSGSVYESDDRDTSEYDQDPVELARRAQPRGRTRHRTPTPFSVVPETQLSSSLNLSTRSPSRDSVAHHQDSRSKNRLTLVQEHDEQVTNILALRGNSSNNRQAQQKRRPTKGAFLLRQESESESDEFRFPVPRSQPESVWRPGDGFSSDEATPDFVFYVTGQRKRRRPRSLPGLGRLSLGSVGEKGGSIRDAKKRQRTGQPFVSRKAKLLRGAAKDTWPTYDDFMNSTLPLRPRQSPAQESSGVLQPSAEDGTPQARNAHKPRTALKHVAKRRKEPLEFQNLGSSVEPEVPSTYTPAMLCMRAFRLSSPLQDIEGEPSVPPNTTFFVAFDIEEMEESIRSFDDDLDSDQQGATIHSRWDENETHLCPNDLRDLEEYRSQSSKEPGKELEVSQDANDEQNE</sequence>
<gene>
    <name evidence="2" type="ORF">SUNI508_00705</name>
</gene>
<reference evidence="2 3" key="1">
    <citation type="journal article" date="2024" name="J. Plant Pathol.">
        <title>Sequence and assembly of the genome of Seiridium unicorne, isolate CBS 538.82, causal agent of cypress canker disease.</title>
        <authorList>
            <person name="Scali E."/>
            <person name="Rocca G.D."/>
            <person name="Danti R."/>
            <person name="Garbelotto M."/>
            <person name="Barberini S."/>
            <person name="Baroncelli R."/>
            <person name="Emiliani G."/>
        </authorList>
    </citation>
    <scope>NUCLEOTIDE SEQUENCE [LARGE SCALE GENOMIC DNA]</scope>
    <source>
        <strain evidence="2 3">BM-138-508</strain>
    </source>
</reference>
<feature type="compositionally biased region" description="Basic residues" evidence="1">
    <location>
        <begin position="40"/>
        <end position="49"/>
    </location>
</feature>
<feature type="compositionally biased region" description="Polar residues" evidence="1">
    <location>
        <begin position="362"/>
        <end position="371"/>
    </location>
</feature>
<evidence type="ECO:0000256" key="1">
    <source>
        <dbReference type="SAM" id="MobiDB-lite"/>
    </source>
</evidence>
<feature type="compositionally biased region" description="Basic and acidic residues" evidence="1">
    <location>
        <begin position="482"/>
        <end position="503"/>
    </location>
</feature>
<feature type="region of interest" description="Disordered" evidence="1">
    <location>
        <begin position="14"/>
        <end position="272"/>
    </location>
</feature>
<feature type="region of interest" description="Disordered" evidence="1">
    <location>
        <begin position="468"/>
        <end position="526"/>
    </location>
</feature>
<organism evidence="2 3">
    <name type="scientific">Seiridium unicorne</name>
    <dbReference type="NCBI Taxonomy" id="138068"/>
    <lineage>
        <taxon>Eukaryota</taxon>
        <taxon>Fungi</taxon>
        <taxon>Dikarya</taxon>
        <taxon>Ascomycota</taxon>
        <taxon>Pezizomycotina</taxon>
        <taxon>Sordariomycetes</taxon>
        <taxon>Xylariomycetidae</taxon>
        <taxon>Amphisphaeriales</taxon>
        <taxon>Sporocadaceae</taxon>
        <taxon>Seiridium</taxon>
    </lineage>
</organism>
<keyword evidence="3" id="KW-1185">Reference proteome</keyword>
<feature type="compositionally biased region" description="Low complexity" evidence="1">
    <location>
        <begin position="296"/>
        <end position="307"/>
    </location>
</feature>
<feature type="compositionally biased region" description="Low complexity" evidence="1">
    <location>
        <begin position="175"/>
        <end position="185"/>
    </location>
</feature>
<accession>A0ABR2V7H1</accession>
<feature type="region of interest" description="Disordered" evidence="1">
    <location>
        <begin position="290"/>
        <end position="328"/>
    </location>
</feature>
<comment type="caution">
    <text evidence="2">The sequence shown here is derived from an EMBL/GenBank/DDBJ whole genome shotgun (WGS) entry which is preliminary data.</text>
</comment>
<name>A0ABR2V7H1_9PEZI</name>
<feature type="compositionally biased region" description="Polar residues" evidence="1">
    <location>
        <begin position="85"/>
        <end position="104"/>
    </location>
</feature>
<protein>
    <submittedName>
        <fullName evidence="2">Uncharacterized protein</fullName>
    </submittedName>
</protein>
<proteinExistence type="predicted"/>
<feature type="compositionally biased region" description="Acidic residues" evidence="1">
    <location>
        <begin position="133"/>
        <end position="146"/>
    </location>
</feature>
<dbReference type="EMBL" id="JARVKF010000112">
    <property type="protein sequence ID" value="KAK9422842.1"/>
    <property type="molecule type" value="Genomic_DNA"/>
</dbReference>
<feature type="compositionally biased region" description="Basic residues" evidence="1">
    <location>
        <begin position="153"/>
        <end position="163"/>
    </location>
</feature>